<keyword evidence="4 6" id="KW-1133">Transmembrane helix</keyword>
<evidence type="ECO:0000313" key="9">
    <source>
        <dbReference type="Proteomes" id="UP000265742"/>
    </source>
</evidence>
<feature type="transmembrane region" description="Helical" evidence="6">
    <location>
        <begin position="385"/>
        <end position="410"/>
    </location>
</feature>
<feature type="transmembrane region" description="Helical" evidence="6">
    <location>
        <begin position="312"/>
        <end position="333"/>
    </location>
</feature>
<dbReference type="SUPFAM" id="SSF55729">
    <property type="entry name" value="Acyl-CoA N-acyltransferases (Nat)"/>
    <property type="match status" value="1"/>
</dbReference>
<keyword evidence="9" id="KW-1185">Reference proteome</keyword>
<organism evidence="8 9">
    <name type="scientific">Amnibacterium setariae</name>
    <dbReference type="NCBI Taxonomy" id="2306585"/>
    <lineage>
        <taxon>Bacteria</taxon>
        <taxon>Bacillati</taxon>
        <taxon>Actinomycetota</taxon>
        <taxon>Actinomycetes</taxon>
        <taxon>Micrococcales</taxon>
        <taxon>Microbacteriaceae</taxon>
        <taxon>Amnibacterium</taxon>
    </lineage>
</organism>
<evidence type="ECO:0000256" key="2">
    <source>
        <dbReference type="ARBA" id="ARBA00022475"/>
    </source>
</evidence>
<evidence type="ECO:0000256" key="5">
    <source>
        <dbReference type="ARBA" id="ARBA00023136"/>
    </source>
</evidence>
<evidence type="ECO:0000259" key="7">
    <source>
        <dbReference type="Pfam" id="PF09924"/>
    </source>
</evidence>
<proteinExistence type="predicted"/>
<evidence type="ECO:0000256" key="6">
    <source>
        <dbReference type="SAM" id="Phobius"/>
    </source>
</evidence>
<comment type="subcellular location">
    <subcellularLocation>
        <location evidence="1">Cell membrane</location>
        <topology evidence="1">Multi-pass membrane protein</topology>
    </subcellularLocation>
</comment>
<feature type="transmembrane region" description="Helical" evidence="6">
    <location>
        <begin position="287"/>
        <end position="305"/>
    </location>
</feature>
<reference evidence="9" key="1">
    <citation type="submission" date="2018-09" db="EMBL/GenBank/DDBJ databases">
        <authorList>
            <person name="Kim I."/>
        </authorList>
    </citation>
    <scope>NUCLEOTIDE SEQUENCE [LARGE SCALE GENOMIC DNA]</scope>
    <source>
        <strain evidence="9">DD4a</strain>
    </source>
</reference>
<dbReference type="GO" id="GO:0016755">
    <property type="term" value="F:aminoacyltransferase activity"/>
    <property type="evidence" value="ECO:0007669"/>
    <property type="project" value="TreeGrafter"/>
</dbReference>
<dbReference type="EMBL" id="QXTG01000002">
    <property type="protein sequence ID" value="RIX28141.1"/>
    <property type="molecule type" value="Genomic_DNA"/>
</dbReference>
<keyword evidence="3 6" id="KW-0812">Transmembrane</keyword>
<feature type="domain" description="Phosphatidylglycerol lysyltransferase C-terminal" evidence="7">
    <location>
        <begin position="490"/>
        <end position="788"/>
    </location>
</feature>
<protein>
    <submittedName>
        <fullName evidence="8">DUF2156 domain-containing protein</fullName>
    </submittedName>
</protein>
<dbReference type="PANTHER" id="PTHR34697:SF2">
    <property type="entry name" value="PHOSPHATIDYLGLYCEROL LYSYLTRANSFERASE"/>
    <property type="match status" value="1"/>
</dbReference>
<evidence type="ECO:0000313" key="8">
    <source>
        <dbReference type="EMBL" id="RIX28141.1"/>
    </source>
</evidence>
<gene>
    <name evidence="8" type="ORF">D1781_11710</name>
</gene>
<keyword evidence="2" id="KW-1003">Cell membrane</keyword>
<accession>A0A3A1TX48</accession>
<feature type="transmembrane region" description="Helical" evidence="6">
    <location>
        <begin position="353"/>
        <end position="373"/>
    </location>
</feature>
<name>A0A3A1TX48_9MICO</name>
<dbReference type="PANTHER" id="PTHR34697">
    <property type="entry name" value="PHOSPHATIDYLGLYCEROL LYSYLTRANSFERASE"/>
    <property type="match status" value="1"/>
</dbReference>
<dbReference type="InterPro" id="IPR051211">
    <property type="entry name" value="PG_lysyltransferase"/>
</dbReference>
<dbReference type="GO" id="GO:0005886">
    <property type="term" value="C:plasma membrane"/>
    <property type="evidence" value="ECO:0007669"/>
    <property type="project" value="UniProtKB-SubCell"/>
</dbReference>
<dbReference type="Pfam" id="PF09924">
    <property type="entry name" value="LPG_synthase_C"/>
    <property type="match status" value="1"/>
</dbReference>
<feature type="transmembrane region" description="Helical" evidence="6">
    <location>
        <begin position="133"/>
        <end position="153"/>
    </location>
</feature>
<feature type="transmembrane region" description="Helical" evidence="6">
    <location>
        <begin position="57"/>
        <end position="85"/>
    </location>
</feature>
<dbReference type="InterPro" id="IPR016181">
    <property type="entry name" value="Acyl_CoA_acyltransferase"/>
</dbReference>
<dbReference type="GO" id="GO:0055091">
    <property type="term" value="P:phospholipid homeostasis"/>
    <property type="evidence" value="ECO:0007669"/>
    <property type="project" value="TreeGrafter"/>
</dbReference>
<keyword evidence="5 6" id="KW-0472">Membrane</keyword>
<evidence type="ECO:0000256" key="3">
    <source>
        <dbReference type="ARBA" id="ARBA00022692"/>
    </source>
</evidence>
<comment type="caution">
    <text evidence="8">The sequence shown here is derived from an EMBL/GenBank/DDBJ whole genome shotgun (WGS) entry which is preliminary data.</text>
</comment>
<dbReference type="InterPro" id="IPR024320">
    <property type="entry name" value="LPG_synthase_C"/>
</dbReference>
<evidence type="ECO:0000256" key="1">
    <source>
        <dbReference type="ARBA" id="ARBA00004651"/>
    </source>
</evidence>
<sequence>MGAAEVTRAIRRRAVSVGFAALLLVLAVATRSLLGPSPALRETVGTGLDRVVVGHDLLSFLTAVLFAPDPAALVVAIVAIVVVMGSAELLLGHRRTLLVAVASSVLGIAIGIGLQAAGILVRGVWTQAPLDTIVLDPLIPVAGTAMAASAFAGPLWRRRIRVLGATGLIVVLLYSGSPSDADRLAAGAVGLVLGELLARRLPRFRWRRSSHHEVRSLLSAVVGVTAAGPVVAILSRSGYGPLRPLGLLFRDSLPGAGFLADPCDRIPDRVVCSQHILLAHANGPGVAVMPVLVLAALLAAAWGMWHGRRASAVLAIALDAVIAGLTAFFFGVLPALRDPASLLSTAVGTAPTLQTALAALVPAAVAVVVAINIRHFDVAPRRRTALLIGAAALVALLAGATAYVATAALLPGEFRPRGSAARALADLPERYVPIGFLHERHLGLVPIGQPAHLVHDWIGALLWAVVLVGALVLRFDLADTSVADGRRLRALLRTGAGGSISYMATWTSNRTWFSPDGRHAVAHREVGGIALALGEPVGPAEGREEAARGFAVDCDDRGLTPVFYAASPAFVRRLSDQRRWASVTVGEDTVVDVRTFAMTGKRWQDVRTSINRAHRNGVSTFWTTWEGCSAAQRAQITSISEDWVADRGLPELGFTLGGLDELQDPDVALMLALDEQGRVLAATSWLPTWRDGELVGWTLDFMRRSADTMNGLMEFVIATVLQLAQERGLEWVSLSASPLSIPEEQADDGALERLLGVLARVLEPAYGFSSLAAFKNKFQPALAPIVLAYPDSLALPATGVALTRAYLPHLTPRAALRLVSAFR</sequence>
<evidence type="ECO:0000256" key="4">
    <source>
        <dbReference type="ARBA" id="ARBA00022989"/>
    </source>
</evidence>
<dbReference type="AlphaFoldDB" id="A0A3A1TX48"/>
<feature type="transmembrane region" description="Helical" evidence="6">
    <location>
        <begin position="214"/>
        <end position="235"/>
    </location>
</feature>
<dbReference type="Proteomes" id="UP000265742">
    <property type="component" value="Unassembled WGS sequence"/>
</dbReference>
<feature type="transmembrane region" description="Helical" evidence="6">
    <location>
        <begin position="97"/>
        <end position="121"/>
    </location>
</feature>